<feature type="region of interest" description="Disordered" evidence="7">
    <location>
        <begin position="2167"/>
        <end position="2190"/>
    </location>
</feature>
<keyword evidence="3 5" id="KW-0347">Helicase</keyword>
<evidence type="ECO:0000259" key="8">
    <source>
        <dbReference type="PROSITE" id="PS51198"/>
    </source>
</evidence>
<dbReference type="EMBL" id="KN822971">
    <property type="protein sequence ID" value="KIO30546.1"/>
    <property type="molecule type" value="Genomic_DNA"/>
</dbReference>
<feature type="coiled-coil region" evidence="6">
    <location>
        <begin position="2070"/>
        <end position="2108"/>
    </location>
</feature>
<feature type="domain" description="UvrD-like helicase ATP-binding" evidence="8">
    <location>
        <begin position="507"/>
        <end position="886"/>
    </location>
</feature>
<dbReference type="Proteomes" id="UP000054248">
    <property type="component" value="Unassembled WGS sequence"/>
</dbReference>
<reference evidence="9 10" key="1">
    <citation type="submission" date="2014-04" db="EMBL/GenBank/DDBJ databases">
        <authorList>
            <consortium name="DOE Joint Genome Institute"/>
            <person name="Kuo A."/>
            <person name="Girlanda M."/>
            <person name="Perotto S."/>
            <person name="Kohler A."/>
            <person name="Nagy L.G."/>
            <person name="Floudas D."/>
            <person name="Copeland A."/>
            <person name="Barry K.W."/>
            <person name="Cichocki N."/>
            <person name="Veneault-Fourrey C."/>
            <person name="LaButti K."/>
            <person name="Lindquist E.A."/>
            <person name="Lipzen A."/>
            <person name="Lundell T."/>
            <person name="Morin E."/>
            <person name="Murat C."/>
            <person name="Sun H."/>
            <person name="Tunlid A."/>
            <person name="Henrissat B."/>
            <person name="Grigoriev I.V."/>
            <person name="Hibbett D.S."/>
            <person name="Martin F."/>
            <person name="Nordberg H.P."/>
            <person name="Cantor M.N."/>
            <person name="Hua S.X."/>
        </authorList>
    </citation>
    <scope>NUCLEOTIDE SEQUENCE [LARGE SCALE GENOMIC DNA]</scope>
    <source>
        <strain evidence="9 10">MUT 4182</strain>
    </source>
</reference>
<keyword evidence="6" id="KW-0175">Coiled coil</keyword>
<name>A0A0C3QQ45_9AGAM</name>
<gene>
    <name evidence="9" type="ORF">M407DRAFT_20434</name>
</gene>
<reference evidence="10" key="2">
    <citation type="submission" date="2015-01" db="EMBL/GenBank/DDBJ databases">
        <title>Evolutionary Origins and Diversification of the Mycorrhizal Mutualists.</title>
        <authorList>
            <consortium name="DOE Joint Genome Institute"/>
            <consortium name="Mycorrhizal Genomics Consortium"/>
            <person name="Kohler A."/>
            <person name="Kuo A."/>
            <person name="Nagy L.G."/>
            <person name="Floudas D."/>
            <person name="Copeland A."/>
            <person name="Barry K.W."/>
            <person name="Cichocki N."/>
            <person name="Veneault-Fourrey C."/>
            <person name="LaButti K."/>
            <person name="Lindquist E.A."/>
            <person name="Lipzen A."/>
            <person name="Lundell T."/>
            <person name="Morin E."/>
            <person name="Murat C."/>
            <person name="Riley R."/>
            <person name="Ohm R."/>
            <person name="Sun H."/>
            <person name="Tunlid A."/>
            <person name="Henrissat B."/>
            <person name="Grigoriev I.V."/>
            <person name="Hibbett D.S."/>
            <person name="Martin F."/>
        </authorList>
    </citation>
    <scope>NUCLEOTIDE SEQUENCE [LARGE SCALE GENOMIC DNA]</scope>
    <source>
        <strain evidence="10">MUT 4182</strain>
    </source>
</reference>
<dbReference type="GO" id="GO:0004386">
    <property type="term" value="F:helicase activity"/>
    <property type="evidence" value="ECO:0007669"/>
    <property type="project" value="UniProtKB-UniRule"/>
</dbReference>
<evidence type="ECO:0000256" key="7">
    <source>
        <dbReference type="SAM" id="MobiDB-lite"/>
    </source>
</evidence>
<keyword evidence="10" id="KW-1185">Reference proteome</keyword>
<proteinExistence type="predicted"/>
<keyword evidence="1 5" id="KW-0547">Nucleotide-binding</keyword>
<dbReference type="PANTHER" id="PTHR21529:SF4">
    <property type="entry name" value="TPR AND ANKYRIN REPEAT-CONTAINING PROTEIN 1"/>
    <property type="match status" value="1"/>
</dbReference>
<evidence type="ECO:0000256" key="3">
    <source>
        <dbReference type="ARBA" id="ARBA00022806"/>
    </source>
</evidence>
<dbReference type="GO" id="GO:0016787">
    <property type="term" value="F:hydrolase activity"/>
    <property type="evidence" value="ECO:0007669"/>
    <property type="project" value="UniProtKB-UniRule"/>
</dbReference>
<dbReference type="OrthoDB" id="3156807at2759"/>
<dbReference type="InterPro" id="IPR039904">
    <property type="entry name" value="TRANK1"/>
</dbReference>
<dbReference type="GO" id="GO:0005524">
    <property type="term" value="F:ATP binding"/>
    <property type="evidence" value="ECO:0007669"/>
    <property type="project" value="UniProtKB-UniRule"/>
</dbReference>
<dbReference type="SUPFAM" id="SSF52540">
    <property type="entry name" value="P-loop containing nucleoside triphosphate hydrolases"/>
    <property type="match status" value="1"/>
</dbReference>
<dbReference type="HOGENOM" id="CLU_001378_0_0_1"/>
<feature type="compositionally biased region" description="Polar residues" evidence="7">
    <location>
        <begin position="259"/>
        <end position="269"/>
    </location>
</feature>
<evidence type="ECO:0000313" key="9">
    <source>
        <dbReference type="EMBL" id="KIO30546.1"/>
    </source>
</evidence>
<dbReference type="STRING" id="1051891.A0A0C3QQ45"/>
<dbReference type="Gene3D" id="3.40.50.300">
    <property type="entry name" value="P-loop containing nucleotide triphosphate hydrolases"/>
    <property type="match status" value="2"/>
</dbReference>
<evidence type="ECO:0000256" key="6">
    <source>
        <dbReference type="SAM" id="Coils"/>
    </source>
</evidence>
<dbReference type="PROSITE" id="PS51198">
    <property type="entry name" value="UVRD_HELICASE_ATP_BIND"/>
    <property type="match status" value="1"/>
</dbReference>
<protein>
    <recommendedName>
        <fullName evidence="8">UvrD-like helicase ATP-binding domain-containing protein</fullName>
    </recommendedName>
</protein>
<organism evidence="9 10">
    <name type="scientific">Tulasnella calospora MUT 4182</name>
    <dbReference type="NCBI Taxonomy" id="1051891"/>
    <lineage>
        <taxon>Eukaryota</taxon>
        <taxon>Fungi</taxon>
        <taxon>Dikarya</taxon>
        <taxon>Basidiomycota</taxon>
        <taxon>Agaricomycotina</taxon>
        <taxon>Agaricomycetes</taxon>
        <taxon>Cantharellales</taxon>
        <taxon>Tulasnellaceae</taxon>
        <taxon>Tulasnella</taxon>
    </lineage>
</organism>
<sequence length="2190" mass="246848">MASTLQTTLSLDFETALAKFVAHGPVKNQEALEDAIFDLLVAAQAANCDVSSLLAAISYKTNGLLEAVMTSRNDPAFTLRGRVLKAVQNTTRSPNPAFTACAERLGIFFFSLPRSINLDNNVITKHLSFSARLAASDPLESEYFIAKKEKPVDLVPPKPPKPLKLSKRKTRFVPLDLFKEDIPQTKSRRKAAAQVLPEKSPSPTVITNPPAAVPSISDQLRDCLEAYFTACLEDGVHEIAFQELFKTLNPPILATQNSSTRRLQFTEPQPSAPEAPVTELPKSKTKSLAENALAPHDIARYLGETTKATLGDWPVVVSQRGIKHLRYYVARDKSTFSRIEKMIRQLSLGCFTESNHTKLLGQDRGVPIYTADLGGILRLVYHIDFGAPTGANFESQFIRIFGVYQAPEIDLEFWKAVGAHLGRRGDEYIQRCTDRAENRVRSKRAKKVAPLVYPPMEVSHWNQQGADVEVDESHRLDLHRILSLEKFVPLSHTFFDAIQKFNEASFMFSVAPPENQIIKYPSSCLVLGRSGTGKTTCMVFRMIGLDVAAKKSGQTLRQVFVTQSRTLARKVRLYCTQLMQTETDTVIASAPKPPQGISLLDMDENAEEEGVLPAKFSELEDCHFPLFVTYDQLCKLLEADFNLEFIPSPLPTARTARAKNKKTSARQPLISFDYFDSKIWPHMDHKVKRGLHSALVYSEFMGIIKGSEASLGKPRDYLDQSEYENQSNRSLSGDNTERSRVYTLFEAYRKLRPSTSYDIADRVHLLMRTMQDQGVPGKHIDFLYVDEAQDNLIIDAALLRTLCPNPHGLFFAGDTAQTISVGSAFRFSELKAFLYRLEVTEDPRSFRHTNSDLFCWPYREDVHVKRGGRPPIDPHFFQLSTNYRSHSGIVNAAAFIVSLLDSYFQHSIDSLAPEVAHVDVTTHKPLFFSGMRNQADFLRLISDSGSGKVELGAHQVIIVRDEKAAAALKAAIGRVGVVLTLYESKGMEFNDVLLYNFFTDSSAADTDWRAMLFAKQENRHFNARRHSILQSELKSFYVGLTRARERVWIWEESYDGYDMETLLVTNNLATSHKTGGVVPQLATTNVEDEWTEQAKEYFSKSLFLEAEFCFRKAGKGWWADVAQAYDHRQEAMRLPEKQTDRLSILSQVAQTFDHLAQEPGPDEDPESIRLLFSNAAECYIIIPEHEPAALAFLRAGKYNQAAYHYRMAGKFDEAVDVIKFHTVDRELAESVTYAAKFVFATRQDIPSLHKAWKLCADKEEFLEFLQDNGFEEQRVDFLDSITEHEEAAQVLWDAGDYVAAVTRFRQARSPSARLKATACLLAGMRAEMPFATSYRNPSESLSDLFGLLDVSEMSIEEQAEVNMFRAAIVLQTQDLEQYSNEYFEAENLRCALLALDAWTQSGAPETIETTTADHVANVLLLCQQYGWVVNFVVRDPNFIDHPEILTLFGISSTEQAVESESQDITYQRIVQPQSFIFAKAVAFQTRDSQPESRLKPITLSRNEVDDLIRRTLLERLNALIEKVDNLSRKSRPFEICTRFLTTKSCPGHADKACWRDHIPEKELTIEQFNSRFRLHLLSIAFVDHWTAIDGSVDEERNRANKQKIWISRLFRLCYPSHFKLGNLSDITPELIPEYSSAMPVVKSWFQEVFRSLRPGEQPVYFLTNLLTTSLLATAFDYNDAVTYLWRGQWSMDQTEAQENGLIQDVDDRPVVGTAIHWFARGTLTRTNLGVHTLGYLFTGRVWIEVGVAVAFAEEICGQLILTEYRHTPSAYDGLTMPRSWIIRAFAREPSLQRNGSLGFHLITAINGFFKLLLLKENTGKLQIQGKPLKDAAPSARGRAVARLCRCLALIGHNIERTKESILGIFKEIGTLADPQVRTEYQGYATASNWNEVARALRTSSVTSTLDELIIVRQKSKGLPGLVAGMRTIFCPDEGRLLKKLQLVDSPPTIALQSQILIPGSKQVASTPGLKTQPQQGYAVLAQKEEDLQLESEAFTEEDEKSASVIQAFFRRHKRPAGGPIARAFQDLAKKIADCPDGQEPSRNVLLCLRGPLPHVLAYLKLLHDTCLTRVRSLTKEMQDSEHEMLEELREKKDDVRSIHREVKKLFKELQPSSELYCQGPSKPPVLVSDIIERVQEIPNLVIKIRELAECPEDTDYDLGVEPLLSERVPWAPKVNEGDNGASPPVESPEN</sequence>
<accession>A0A0C3QQ45</accession>
<feature type="binding site" evidence="5">
    <location>
        <begin position="528"/>
        <end position="535"/>
    </location>
    <ligand>
        <name>ATP</name>
        <dbReference type="ChEBI" id="CHEBI:30616"/>
    </ligand>
</feature>
<dbReference type="Pfam" id="PF00580">
    <property type="entry name" value="UvrD-helicase"/>
    <property type="match status" value="1"/>
</dbReference>
<dbReference type="InterPro" id="IPR027417">
    <property type="entry name" value="P-loop_NTPase"/>
</dbReference>
<dbReference type="InterPro" id="IPR014016">
    <property type="entry name" value="UvrD-like_ATP-bd"/>
</dbReference>
<keyword evidence="4 5" id="KW-0067">ATP-binding</keyword>
<evidence type="ECO:0000256" key="2">
    <source>
        <dbReference type="ARBA" id="ARBA00022801"/>
    </source>
</evidence>
<keyword evidence="2 5" id="KW-0378">Hydrolase</keyword>
<evidence type="ECO:0000256" key="4">
    <source>
        <dbReference type="ARBA" id="ARBA00022840"/>
    </source>
</evidence>
<evidence type="ECO:0000256" key="1">
    <source>
        <dbReference type="ARBA" id="ARBA00022741"/>
    </source>
</evidence>
<feature type="region of interest" description="Disordered" evidence="7">
    <location>
        <begin position="259"/>
        <end position="283"/>
    </location>
</feature>
<evidence type="ECO:0000313" key="10">
    <source>
        <dbReference type="Proteomes" id="UP000054248"/>
    </source>
</evidence>
<dbReference type="PANTHER" id="PTHR21529">
    <property type="entry name" value="MAMMARY TURMOR VIRUS RECEPTOR HOMOLOG 1, 2 MTVR1, 2"/>
    <property type="match status" value="1"/>
</dbReference>
<evidence type="ECO:0000256" key="5">
    <source>
        <dbReference type="PROSITE-ProRule" id="PRU00560"/>
    </source>
</evidence>